<dbReference type="PANTHER" id="PTHR43376:SF1">
    <property type="entry name" value="OLIGOPEPTIDE TRANSPORT SYSTEM PERMEASE PROTEIN"/>
    <property type="match status" value="1"/>
</dbReference>
<gene>
    <name evidence="7" type="ORF">SSCH_540012</name>
</gene>
<evidence type="ECO:0000256" key="5">
    <source>
        <dbReference type="RuleBase" id="RU363032"/>
    </source>
</evidence>
<evidence type="ECO:0000256" key="1">
    <source>
        <dbReference type="ARBA" id="ARBA00004141"/>
    </source>
</evidence>
<dbReference type="InterPro" id="IPR035906">
    <property type="entry name" value="MetI-like_sf"/>
</dbReference>
<feature type="domain" description="ABC transmembrane type-1" evidence="6">
    <location>
        <begin position="102"/>
        <end position="314"/>
    </location>
</feature>
<keyword evidence="5" id="KW-0813">Transport</keyword>
<keyword evidence="8" id="KW-1185">Reference proteome</keyword>
<dbReference type="PROSITE" id="PS50928">
    <property type="entry name" value="ABC_TM1"/>
    <property type="match status" value="1"/>
</dbReference>
<evidence type="ECO:0000256" key="4">
    <source>
        <dbReference type="ARBA" id="ARBA00023136"/>
    </source>
</evidence>
<dbReference type="Pfam" id="PF00528">
    <property type="entry name" value="BPD_transp_1"/>
    <property type="match status" value="1"/>
</dbReference>
<evidence type="ECO:0000256" key="3">
    <source>
        <dbReference type="ARBA" id="ARBA00022989"/>
    </source>
</evidence>
<evidence type="ECO:0000313" key="8">
    <source>
        <dbReference type="Proteomes" id="UP000046155"/>
    </source>
</evidence>
<dbReference type="GO" id="GO:0005886">
    <property type="term" value="C:plasma membrane"/>
    <property type="evidence" value="ECO:0007669"/>
    <property type="project" value="UniProtKB-SubCell"/>
</dbReference>
<keyword evidence="3 5" id="KW-1133">Transmembrane helix</keyword>
<dbReference type="CDD" id="cd06261">
    <property type="entry name" value="TM_PBP2"/>
    <property type="match status" value="1"/>
</dbReference>
<feature type="transmembrane region" description="Helical" evidence="5">
    <location>
        <begin position="249"/>
        <end position="275"/>
    </location>
</feature>
<organism evidence="7 8">
    <name type="scientific">Syntrophaceticus schinkii</name>
    <dbReference type="NCBI Taxonomy" id="499207"/>
    <lineage>
        <taxon>Bacteria</taxon>
        <taxon>Bacillati</taxon>
        <taxon>Bacillota</taxon>
        <taxon>Clostridia</taxon>
        <taxon>Thermoanaerobacterales</taxon>
        <taxon>Thermoanaerobacterales Family III. Incertae Sedis</taxon>
        <taxon>Syntrophaceticus</taxon>
    </lineage>
</organism>
<protein>
    <submittedName>
        <fullName evidence="7">ABC-type transporter, integral membrane subunit</fullName>
    </submittedName>
</protein>
<feature type="transmembrane region" description="Helical" evidence="5">
    <location>
        <begin position="151"/>
        <end position="171"/>
    </location>
</feature>
<comment type="similarity">
    <text evidence="5">Belongs to the binding-protein-dependent transport system permease family.</text>
</comment>
<reference evidence="8" key="1">
    <citation type="submission" date="2015-01" db="EMBL/GenBank/DDBJ databases">
        <authorList>
            <person name="Manzoor Shahid"/>
            <person name="Zubair Saima"/>
        </authorList>
    </citation>
    <scope>NUCLEOTIDE SEQUENCE [LARGE SCALE GENOMIC DNA]</scope>
    <source>
        <strain evidence="8">Sp3</strain>
    </source>
</reference>
<dbReference type="EMBL" id="CDRZ01000252">
    <property type="protein sequence ID" value="CEO89634.1"/>
    <property type="molecule type" value="Genomic_DNA"/>
</dbReference>
<dbReference type="SUPFAM" id="SSF161098">
    <property type="entry name" value="MetI-like"/>
    <property type="match status" value="1"/>
</dbReference>
<sequence>MKGLRGAKLGEYLLTILVVVTLNFLLPRAMPGDPFLFLSGENTGDLVVPYSEEQREYYLEFYGLNKPVVSQYFSYLSELCRGNLGFSLYYNAPVSSIILNRLVWTIFLVLAAVLFSTLIGVALGCISAWYREKWVDKSLYTLMITISEIPAFLLGLVLLFTLAAGLGLFPLSGAMTHFADYRHWWDKAYDILHHAFLPVTALVIARLGGMYLLSRNSMTTVLAKDYIRTAQAKGLQKKRIIYRHALKNALLPIVTRIFLSIGGMVGGAILVENVFAYPGLGLLMRQSVMYHDYPLIQGIFLVVTIFVLIANFTADLVYGKLDPRVAQLGVAQK</sequence>
<evidence type="ECO:0000259" key="6">
    <source>
        <dbReference type="PROSITE" id="PS50928"/>
    </source>
</evidence>
<feature type="transmembrane region" description="Helical" evidence="5">
    <location>
        <begin position="191"/>
        <end position="213"/>
    </location>
</feature>
<feature type="transmembrane region" description="Helical" evidence="5">
    <location>
        <begin position="12"/>
        <end position="30"/>
    </location>
</feature>
<dbReference type="Proteomes" id="UP000046155">
    <property type="component" value="Unassembled WGS sequence"/>
</dbReference>
<feature type="transmembrane region" description="Helical" evidence="5">
    <location>
        <begin position="295"/>
        <end position="318"/>
    </location>
</feature>
<name>A0A0B7MG88_9FIRM</name>
<dbReference type="InterPro" id="IPR000515">
    <property type="entry name" value="MetI-like"/>
</dbReference>
<dbReference type="GO" id="GO:0055085">
    <property type="term" value="P:transmembrane transport"/>
    <property type="evidence" value="ECO:0007669"/>
    <property type="project" value="InterPro"/>
</dbReference>
<dbReference type="Gene3D" id="1.10.3720.10">
    <property type="entry name" value="MetI-like"/>
    <property type="match status" value="1"/>
</dbReference>
<evidence type="ECO:0000313" key="7">
    <source>
        <dbReference type="EMBL" id="CEO89634.1"/>
    </source>
</evidence>
<dbReference type="PANTHER" id="PTHR43376">
    <property type="entry name" value="OLIGOPEPTIDE TRANSPORT SYSTEM PERMEASE PROTEIN"/>
    <property type="match status" value="1"/>
</dbReference>
<evidence type="ECO:0000256" key="2">
    <source>
        <dbReference type="ARBA" id="ARBA00022692"/>
    </source>
</evidence>
<comment type="subcellular location">
    <subcellularLocation>
        <location evidence="5">Cell membrane</location>
        <topology evidence="5">Multi-pass membrane protein</topology>
    </subcellularLocation>
    <subcellularLocation>
        <location evidence="1">Membrane</location>
        <topology evidence="1">Multi-pass membrane protein</topology>
    </subcellularLocation>
</comment>
<dbReference type="AlphaFoldDB" id="A0A0B7MG88"/>
<keyword evidence="4 5" id="KW-0472">Membrane</keyword>
<keyword evidence="2 5" id="KW-0812">Transmembrane</keyword>
<feature type="transmembrane region" description="Helical" evidence="5">
    <location>
        <begin position="102"/>
        <end position="130"/>
    </location>
</feature>
<proteinExistence type="inferred from homology"/>
<accession>A0A0B7MG88</accession>